<proteinExistence type="predicted"/>
<dbReference type="EMBL" id="JABSTQ010004983">
    <property type="protein sequence ID" value="KAG0440454.1"/>
    <property type="molecule type" value="Genomic_DNA"/>
</dbReference>
<keyword evidence="2" id="KW-1185">Reference proteome</keyword>
<dbReference type="Proteomes" id="UP000805193">
    <property type="component" value="Unassembled WGS sequence"/>
</dbReference>
<comment type="caution">
    <text evidence="1">The sequence shown here is derived from an EMBL/GenBank/DDBJ whole genome shotgun (WGS) entry which is preliminary data.</text>
</comment>
<feature type="non-terminal residue" evidence="1">
    <location>
        <position position="1170"/>
    </location>
</feature>
<gene>
    <name evidence="1" type="ORF">HPB47_016273</name>
</gene>
<organism evidence="1 2">
    <name type="scientific">Ixodes persulcatus</name>
    <name type="common">Taiga tick</name>
    <dbReference type="NCBI Taxonomy" id="34615"/>
    <lineage>
        <taxon>Eukaryota</taxon>
        <taxon>Metazoa</taxon>
        <taxon>Ecdysozoa</taxon>
        <taxon>Arthropoda</taxon>
        <taxon>Chelicerata</taxon>
        <taxon>Arachnida</taxon>
        <taxon>Acari</taxon>
        <taxon>Parasitiformes</taxon>
        <taxon>Ixodida</taxon>
        <taxon>Ixodoidea</taxon>
        <taxon>Ixodidae</taxon>
        <taxon>Ixodinae</taxon>
        <taxon>Ixodes</taxon>
    </lineage>
</organism>
<accession>A0AC60QTS9</accession>
<name>A0AC60QTS9_IXOPE</name>
<sequence>MEEPVTALVPLHSNQVADGAAETRPGKRKGGETSSAASSIKWYKQKFRESWLLDDRFKNWLVSVPDDPYRAKCKLCNADLRAGKSELEKHAKTKHHRDTVKAVEDVKALLGFANQAEAQVLPDMVAELPSADQSDNSFQVHEDELSRPLPCATLPSVPCQRRSPPVAAVMPSPAPSRSPQVQSYAPDFRGIAVVDNQIREIQLSDYHGKFLLLFFYPQDFTLACPSELVEYSERAAEFRSINAEIVAVSTDSYNTHLAWTNTPRKLGGLGKVNVPLLSDFTKKISKDYHVLLEEAGIALRTKFSRSQNLSTFETPALSTPAEEKYAPPLTPFVAELNDAASRLPAGVTIKELLLRQRINASPGQTLKQCSATSAKRCIVIVAVPMGIVLKWRMSAMAKELAGDDKDFLRKKNQRKMLKQFYQGSSEASDIGFDPYNINGPDFNPDLYLNKLLKECTLADLMDKEQEIYKQIQALDSEMQTLVYENYNKFISATDTIRKMKNDFKRMEEEMDHLSSNMSEITKFSGSISGTLQGRRDQMIKLSSTHALLKKLQLLFELPPRLKACIESESYEEAVIYYSKAQKVLRQYKHMPSFYGIHDDCNAVVEVLKERLRKKFDHPEVTTRELFDVVQLLFQLREPTDTLCDNYLSNARRTLDRDIKELQRQVKMLTDPAACSPTEGGKDAALDLPMHILEFMNMACNCVVSGLCTIIESYTDLFINRLPVEYYENEESDVAVVRKLKAFLDELMQQLFDVVEQRVAAESRLVDSSILVKALDRFCQRLQALSKMMPDADYSKPTAKIVKQAAQDQCAFVLHTLRQFFMERLTDVRHSLALPRTVGQDSLSLADLHMGLQTLIINQVRCLLKGLQAFVHTDVEFTKQANFQDSFCLQVREEIVVAFIRSINKVALEFCETAGEKSGGAPPSLLLLLSRFSVEMKTALVNHLLGMADELFGAPDSPNLTPASLLVQETSDVAQTLIDQFVRVQGLIISQMLRKSVETRDWMNALEPRNVRAVMKRVVEDVTAVDMRVGQLYEEGARNERSSDSSRRTYPYSASGRAHWSARWPSSVDHSLLSNIQKLFSEKIDIFTTVEFSRVSVMTGIIKIGLKTFLECVRLKTFSRYALQQVQVDTHYLQLYLWRFVSDENLVHVLLDEIMGSAIHRCFEPILMEPS</sequence>
<evidence type="ECO:0000313" key="2">
    <source>
        <dbReference type="Proteomes" id="UP000805193"/>
    </source>
</evidence>
<protein>
    <submittedName>
        <fullName evidence="1">Uncharacterized protein</fullName>
    </submittedName>
</protein>
<evidence type="ECO:0000313" key="1">
    <source>
        <dbReference type="EMBL" id="KAG0440454.1"/>
    </source>
</evidence>
<reference evidence="1 2" key="1">
    <citation type="journal article" date="2020" name="Cell">
        <title>Large-Scale Comparative Analyses of Tick Genomes Elucidate Their Genetic Diversity and Vector Capacities.</title>
        <authorList>
            <consortium name="Tick Genome and Microbiome Consortium (TIGMIC)"/>
            <person name="Jia N."/>
            <person name="Wang J."/>
            <person name="Shi W."/>
            <person name="Du L."/>
            <person name="Sun Y."/>
            <person name="Zhan W."/>
            <person name="Jiang J.F."/>
            <person name="Wang Q."/>
            <person name="Zhang B."/>
            <person name="Ji P."/>
            <person name="Bell-Sakyi L."/>
            <person name="Cui X.M."/>
            <person name="Yuan T.T."/>
            <person name="Jiang B.G."/>
            <person name="Yang W.F."/>
            <person name="Lam T.T."/>
            <person name="Chang Q.C."/>
            <person name="Ding S.J."/>
            <person name="Wang X.J."/>
            <person name="Zhu J.G."/>
            <person name="Ruan X.D."/>
            <person name="Zhao L."/>
            <person name="Wei J.T."/>
            <person name="Ye R.Z."/>
            <person name="Que T.C."/>
            <person name="Du C.H."/>
            <person name="Zhou Y.H."/>
            <person name="Cheng J.X."/>
            <person name="Dai P.F."/>
            <person name="Guo W.B."/>
            <person name="Han X.H."/>
            <person name="Huang E.J."/>
            <person name="Li L.F."/>
            <person name="Wei W."/>
            <person name="Gao Y.C."/>
            <person name="Liu J.Z."/>
            <person name="Shao H.Z."/>
            <person name="Wang X."/>
            <person name="Wang C.C."/>
            <person name="Yang T.C."/>
            <person name="Huo Q.B."/>
            <person name="Li W."/>
            <person name="Chen H.Y."/>
            <person name="Chen S.E."/>
            <person name="Zhou L.G."/>
            <person name="Ni X.B."/>
            <person name="Tian J.H."/>
            <person name="Sheng Y."/>
            <person name="Liu T."/>
            <person name="Pan Y.S."/>
            <person name="Xia L.Y."/>
            <person name="Li J."/>
            <person name="Zhao F."/>
            <person name="Cao W.C."/>
        </authorList>
    </citation>
    <scope>NUCLEOTIDE SEQUENCE [LARGE SCALE GENOMIC DNA]</scope>
    <source>
        <strain evidence="1">Iper-2018</strain>
    </source>
</reference>